<evidence type="ECO:0000313" key="3">
    <source>
        <dbReference type="Proteomes" id="UP001232148"/>
    </source>
</evidence>
<dbReference type="GO" id="GO:0005655">
    <property type="term" value="C:nucleolar ribonuclease P complex"/>
    <property type="evidence" value="ECO:0007669"/>
    <property type="project" value="TreeGrafter"/>
</dbReference>
<dbReference type="GO" id="GO:0034965">
    <property type="term" value="P:intronic box C/D snoRNA processing"/>
    <property type="evidence" value="ECO:0007669"/>
    <property type="project" value="TreeGrafter"/>
</dbReference>
<dbReference type="AlphaFoldDB" id="A0AAD9HCT7"/>
<dbReference type="GO" id="GO:0000171">
    <property type="term" value="F:ribonuclease MRP activity"/>
    <property type="evidence" value="ECO:0007669"/>
    <property type="project" value="TreeGrafter"/>
</dbReference>
<feature type="region of interest" description="Disordered" evidence="1">
    <location>
        <begin position="70"/>
        <end position="112"/>
    </location>
</feature>
<proteinExistence type="predicted"/>
<comment type="caution">
    <text evidence="2">The sequence shown here is derived from an EMBL/GenBank/DDBJ whole genome shotgun (WGS) entry which is preliminary data.</text>
</comment>
<evidence type="ECO:0008006" key="4">
    <source>
        <dbReference type="Google" id="ProtNLM"/>
    </source>
</evidence>
<keyword evidence="3" id="KW-1185">Reference proteome</keyword>
<dbReference type="InterPro" id="IPR013241">
    <property type="entry name" value="RNase_P_Pop3"/>
</dbReference>
<dbReference type="GO" id="GO:0004526">
    <property type="term" value="F:ribonuclease P activity"/>
    <property type="evidence" value="ECO:0007669"/>
    <property type="project" value="TreeGrafter"/>
</dbReference>
<evidence type="ECO:0000256" key="1">
    <source>
        <dbReference type="SAM" id="MobiDB-lite"/>
    </source>
</evidence>
<dbReference type="GO" id="GO:0006364">
    <property type="term" value="P:rRNA processing"/>
    <property type="evidence" value="ECO:0007669"/>
    <property type="project" value="InterPro"/>
</dbReference>
<dbReference type="GO" id="GO:0005829">
    <property type="term" value="C:cytosol"/>
    <property type="evidence" value="ECO:0007669"/>
    <property type="project" value="TreeGrafter"/>
</dbReference>
<organism evidence="2 3">
    <name type="scientific">Colletotrichum zoysiae</name>
    <dbReference type="NCBI Taxonomy" id="1216348"/>
    <lineage>
        <taxon>Eukaryota</taxon>
        <taxon>Fungi</taxon>
        <taxon>Dikarya</taxon>
        <taxon>Ascomycota</taxon>
        <taxon>Pezizomycotina</taxon>
        <taxon>Sordariomycetes</taxon>
        <taxon>Hypocreomycetidae</taxon>
        <taxon>Glomerellales</taxon>
        <taxon>Glomerellaceae</taxon>
        <taxon>Colletotrichum</taxon>
        <taxon>Colletotrichum graminicola species complex</taxon>
    </lineage>
</organism>
<name>A0AAD9HCT7_9PEZI</name>
<sequence length="271" mass="29596">MAAQLRKKLVYSVDTPFSATQWPDITPEDQDAILELLCRYVLDFHVSPDKLSFSLLKTSELADMKPSLLSPLGQHRQRHIKPSEGKRAAKRKGRQCGMVSNEPAKSERPPMPDLASFVDVGLTSITRNLERLAIGQQTSEAPGDENTLESSPNSYSIIFVARSGQSSAFNCQLPQMVAVASKSSPAAPPTRLVGYSKPCAEKLSACLGIPRVSSVGVRVGAPMSRALVEYVQQHVSPVRVAWLEQAEEAVYRPTKLKIEEKMVPVKKGGKA</sequence>
<gene>
    <name evidence="2" type="ORF">LX32DRAFT_52669</name>
</gene>
<dbReference type="PANTHER" id="PTHR28272:SF1">
    <property type="entry name" value="RIBONUCLEASES P_MRP PROTEIN SUBUNIT POP3"/>
    <property type="match status" value="1"/>
</dbReference>
<evidence type="ECO:0000313" key="2">
    <source>
        <dbReference type="EMBL" id="KAK2025582.1"/>
    </source>
</evidence>
<reference evidence="2" key="1">
    <citation type="submission" date="2021-06" db="EMBL/GenBank/DDBJ databases">
        <title>Comparative genomics, transcriptomics and evolutionary studies reveal genomic signatures of adaptation to plant cell wall in hemibiotrophic fungi.</title>
        <authorList>
            <consortium name="DOE Joint Genome Institute"/>
            <person name="Baroncelli R."/>
            <person name="Diaz J.F."/>
            <person name="Benocci T."/>
            <person name="Peng M."/>
            <person name="Battaglia E."/>
            <person name="Haridas S."/>
            <person name="Andreopoulos W."/>
            <person name="Labutti K."/>
            <person name="Pangilinan J."/>
            <person name="Floch G.L."/>
            <person name="Makela M.R."/>
            <person name="Henrissat B."/>
            <person name="Grigoriev I.V."/>
            <person name="Crouch J.A."/>
            <person name="De Vries R.P."/>
            <person name="Sukno S.A."/>
            <person name="Thon M.R."/>
        </authorList>
    </citation>
    <scope>NUCLEOTIDE SEQUENCE</scope>
    <source>
        <strain evidence="2">MAFF235873</strain>
    </source>
</reference>
<dbReference type="PANTHER" id="PTHR28272">
    <property type="entry name" value="RIBONUCLEASES P/MRP PROTEIN SUBUNIT POP3"/>
    <property type="match status" value="1"/>
</dbReference>
<dbReference type="GO" id="GO:0000172">
    <property type="term" value="C:ribonuclease MRP complex"/>
    <property type="evidence" value="ECO:0007669"/>
    <property type="project" value="TreeGrafter"/>
</dbReference>
<accession>A0AAD9HCT7</accession>
<dbReference type="Proteomes" id="UP001232148">
    <property type="component" value="Unassembled WGS sequence"/>
</dbReference>
<dbReference type="GO" id="GO:0008033">
    <property type="term" value="P:tRNA processing"/>
    <property type="evidence" value="ECO:0007669"/>
    <property type="project" value="InterPro"/>
</dbReference>
<dbReference type="EMBL" id="MU842934">
    <property type="protein sequence ID" value="KAK2025582.1"/>
    <property type="molecule type" value="Genomic_DNA"/>
</dbReference>
<protein>
    <recommendedName>
        <fullName evidence="4">RNase P and RNase MRP subunit</fullName>
    </recommendedName>
</protein>